<feature type="region of interest" description="Disordered" evidence="11">
    <location>
        <begin position="535"/>
        <end position="555"/>
    </location>
</feature>
<evidence type="ECO:0000256" key="6">
    <source>
        <dbReference type="ARBA" id="ARBA00023015"/>
    </source>
</evidence>
<evidence type="ECO:0000256" key="3">
    <source>
        <dbReference type="ARBA" id="ARBA00022737"/>
    </source>
</evidence>
<dbReference type="FunFam" id="3.30.160.60:FF:000325">
    <property type="entry name" value="ZFP90 zinc finger protein"/>
    <property type="match status" value="1"/>
</dbReference>
<keyword evidence="4 10" id="KW-0863">Zinc-finger</keyword>
<evidence type="ECO:0000256" key="1">
    <source>
        <dbReference type="ARBA" id="ARBA00004123"/>
    </source>
</evidence>
<dbReference type="SMART" id="SM00355">
    <property type="entry name" value="ZnF_C2H2"/>
    <property type="match status" value="11"/>
</dbReference>
<feature type="domain" description="C2H2-type" evidence="12">
    <location>
        <begin position="512"/>
        <end position="542"/>
    </location>
</feature>
<dbReference type="PANTHER" id="PTHR24399:SF70">
    <property type="entry name" value="C2H2-TYPE DOMAIN-CONTAINING PROTEIN"/>
    <property type="match status" value="1"/>
</dbReference>
<keyword evidence="7" id="KW-0238">DNA-binding</keyword>
<gene>
    <name evidence="13" type="ORF">B5V51_5512</name>
</gene>
<dbReference type="Gene3D" id="3.30.160.60">
    <property type="entry name" value="Classic Zinc Finger"/>
    <property type="match status" value="7"/>
</dbReference>
<dbReference type="InterPro" id="IPR036236">
    <property type="entry name" value="Znf_C2H2_sf"/>
</dbReference>
<feature type="domain" description="C2H2-type" evidence="12">
    <location>
        <begin position="373"/>
        <end position="401"/>
    </location>
</feature>
<evidence type="ECO:0000259" key="12">
    <source>
        <dbReference type="PROSITE" id="PS50157"/>
    </source>
</evidence>
<feature type="domain" description="C2H2-type" evidence="12">
    <location>
        <begin position="255"/>
        <end position="283"/>
    </location>
</feature>
<accession>A0A2A4J9H2</accession>
<sequence>MANVKSRLKAPKSASTKKKKTGLSKVKKSSAGTKGSELKNDNFVMRRPSNRKVLTADEKVKFLLKNGHKLKEMFMAKPPVNVKPPMPVQTPNVSQKSSLPVLTKSGHLKKKSKCNMKLIDSILKNELMISDRGAKNKDDATAAVLPSPLPAGVNNNNDTAITDQNNTFHDFSDEGSECKVSDNESATSNEISDEEDCSDKNDKADPKGKSAKHIKLKNGVVLSLANFECDYCKKTFNKKGSIRLHMYAHLGIKQFRCPHCRRGFKRRINLHKHIDNNHKSLAEDPEIFICNYCDKPFLDKETLKEHLATHGESENPFKCIYCNKVFSYHTLLIHHEKKHMVRGRHECTLCSMSYRCRNRLYMHVKSHLKIKDFVCQYCGKEFLRQNSLTRHVEVSHGGHRIVCPICKKNLKGHLTEHMRTHEKKRPHVCPECGQRFTQSTQMNVHRRSHTGARPYPCRICKRLFSHSNALMLHIRRHTGEKPFPCAMCPMSFSQLPHMKTHMRKIHGKENPYKCAQCNSFYKLKAQLDVHEKTCSAGTANKPEPKGKKKKSKGDDEIEVEASMSLSRMRFLLALLLTMIATKEKLKYLGFNKRLVDEILIESLEAMSQTPCKDESLPPVNRLRKNIEMLLVGTVPKDQMENFKKENKSTEDILELLTNEKDK</sequence>
<dbReference type="GO" id="GO:0008270">
    <property type="term" value="F:zinc ion binding"/>
    <property type="evidence" value="ECO:0007669"/>
    <property type="project" value="UniProtKB-KW"/>
</dbReference>
<keyword evidence="3" id="KW-0677">Repeat</keyword>
<feature type="domain" description="C2H2-type" evidence="12">
    <location>
        <begin position="288"/>
        <end position="315"/>
    </location>
</feature>
<name>A0A2A4J9H2_HELVI</name>
<dbReference type="FunFam" id="3.30.160.60:FF:002343">
    <property type="entry name" value="Zinc finger protein 33A"/>
    <property type="match status" value="1"/>
</dbReference>
<dbReference type="InterPro" id="IPR008598">
    <property type="entry name" value="Di19_Zn-bd"/>
</dbReference>
<evidence type="ECO:0000313" key="13">
    <source>
        <dbReference type="EMBL" id="PCG68184.1"/>
    </source>
</evidence>
<evidence type="ECO:0000256" key="9">
    <source>
        <dbReference type="ARBA" id="ARBA00023242"/>
    </source>
</evidence>
<evidence type="ECO:0000256" key="8">
    <source>
        <dbReference type="ARBA" id="ARBA00023163"/>
    </source>
</evidence>
<dbReference type="InterPro" id="IPR013087">
    <property type="entry name" value="Znf_C2H2_type"/>
</dbReference>
<reference evidence="13" key="1">
    <citation type="submission" date="2017-09" db="EMBL/GenBank/DDBJ databases">
        <title>Contemporary evolution of a Lepidopteran species, Heliothis virescens, in response to modern agricultural practices.</title>
        <authorList>
            <person name="Fritz M.L."/>
            <person name="Deyonke A.M."/>
            <person name="Papanicolaou A."/>
            <person name="Micinski S."/>
            <person name="Westbrook J."/>
            <person name="Gould F."/>
        </authorList>
    </citation>
    <scope>NUCLEOTIDE SEQUENCE [LARGE SCALE GENOMIC DNA]</scope>
    <source>
        <strain evidence="13">HvINT-</strain>
        <tissue evidence="13">Whole body</tissue>
    </source>
</reference>
<feature type="domain" description="C2H2-type" evidence="12">
    <location>
        <begin position="483"/>
        <end position="511"/>
    </location>
</feature>
<feature type="compositionally biased region" description="Basic and acidic residues" evidence="11">
    <location>
        <begin position="198"/>
        <end position="208"/>
    </location>
</feature>
<dbReference type="PANTHER" id="PTHR24399">
    <property type="entry name" value="ZINC FINGER AND BTB DOMAIN-CONTAINING"/>
    <property type="match status" value="1"/>
</dbReference>
<dbReference type="PROSITE" id="PS00028">
    <property type="entry name" value="ZINC_FINGER_C2H2_1"/>
    <property type="match status" value="8"/>
</dbReference>
<keyword evidence="9" id="KW-0539">Nucleus</keyword>
<dbReference type="Pfam" id="PF00096">
    <property type="entry name" value="zf-C2H2"/>
    <property type="match status" value="5"/>
</dbReference>
<feature type="compositionally biased region" description="Polar residues" evidence="11">
    <location>
        <begin position="153"/>
        <end position="169"/>
    </location>
</feature>
<feature type="domain" description="C2H2-type" evidence="12">
    <location>
        <begin position="317"/>
        <end position="339"/>
    </location>
</feature>
<proteinExistence type="predicted"/>
<feature type="domain" description="C2H2-type" evidence="12">
    <location>
        <begin position="455"/>
        <end position="482"/>
    </location>
</feature>
<evidence type="ECO:0000256" key="7">
    <source>
        <dbReference type="ARBA" id="ARBA00023125"/>
    </source>
</evidence>
<dbReference type="FunFam" id="3.30.160.60:FF:000446">
    <property type="entry name" value="Zinc finger protein"/>
    <property type="match status" value="1"/>
</dbReference>
<keyword evidence="6" id="KW-0805">Transcription regulation</keyword>
<comment type="caution">
    <text evidence="13">The sequence shown here is derived from an EMBL/GenBank/DDBJ whole genome shotgun (WGS) entry which is preliminary data.</text>
</comment>
<dbReference type="Pfam" id="PF05605">
    <property type="entry name" value="zf-Di19"/>
    <property type="match status" value="1"/>
</dbReference>
<protein>
    <recommendedName>
        <fullName evidence="12">C2H2-type domain-containing protein</fullName>
    </recommendedName>
</protein>
<feature type="region of interest" description="Disordered" evidence="11">
    <location>
        <begin position="143"/>
        <end position="210"/>
    </location>
</feature>
<dbReference type="AlphaFoldDB" id="A0A2A4J9H2"/>
<dbReference type="SUPFAM" id="SSF57667">
    <property type="entry name" value="beta-beta-alpha zinc fingers"/>
    <property type="match status" value="5"/>
</dbReference>
<comment type="subcellular location">
    <subcellularLocation>
        <location evidence="1">Nucleus</location>
    </subcellularLocation>
</comment>
<feature type="domain" description="C2H2-type" evidence="12">
    <location>
        <begin position="345"/>
        <end position="372"/>
    </location>
</feature>
<dbReference type="STRING" id="7102.A0A2A4J9H2"/>
<organism evidence="13">
    <name type="scientific">Heliothis virescens</name>
    <name type="common">Tobacco budworm moth</name>
    <dbReference type="NCBI Taxonomy" id="7102"/>
    <lineage>
        <taxon>Eukaryota</taxon>
        <taxon>Metazoa</taxon>
        <taxon>Ecdysozoa</taxon>
        <taxon>Arthropoda</taxon>
        <taxon>Hexapoda</taxon>
        <taxon>Insecta</taxon>
        <taxon>Pterygota</taxon>
        <taxon>Neoptera</taxon>
        <taxon>Endopterygota</taxon>
        <taxon>Lepidoptera</taxon>
        <taxon>Glossata</taxon>
        <taxon>Ditrysia</taxon>
        <taxon>Noctuoidea</taxon>
        <taxon>Noctuidae</taxon>
        <taxon>Heliothinae</taxon>
        <taxon>Heliothis</taxon>
    </lineage>
</organism>
<feature type="domain" description="C2H2-type" evidence="12">
    <location>
        <begin position="427"/>
        <end position="454"/>
    </location>
</feature>
<dbReference type="GO" id="GO:0005654">
    <property type="term" value="C:nucleoplasm"/>
    <property type="evidence" value="ECO:0007669"/>
    <property type="project" value="TreeGrafter"/>
</dbReference>
<dbReference type="EMBL" id="NWSH01002489">
    <property type="protein sequence ID" value="PCG68184.1"/>
    <property type="molecule type" value="Genomic_DNA"/>
</dbReference>
<keyword evidence="8" id="KW-0804">Transcription</keyword>
<evidence type="ECO:0000256" key="2">
    <source>
        <dbReference type="ARBA" id="ARBA00022723"/>
    </source>
</evidence>
<evidence type="ECO:0000256" key="10">
    <source>
        <dbReference type="PROSITE-ProRule" id="PRU00042"/>
    </source>
</evidence>
<keyword evidence="5" id="KW-0862">Zinc</keyword>
<dbReference type="GO" id="GO:0001227">
    <property type="term" value="F:DNA-binding transcription repressor activity, RNA polymerase II-specific"/>
    <property type="evidence" value="ECO:0007669"/>
    <property type="project" value="TreeGrafter"/>
</dbReference>
<dbReference type="PROSITE" id="PS50157">
    <property type="entry name" value="ZINC_FINGER_C2H2_2"/>
    <property type="match status" value="10"/>
</dbReference>
<feature type="compositionally biased region" description="Basic and acidic residues" evidence="11">
    <location>
        <begin position="170"/>
        <end position="182"/>
    </location>
</feature>
<evidence type="ECO:0000256" key="11">
    <source>
        <dbReference type="SAM" id="MobiDB-lite"/>
    </source>
</evidence>
<keyword evidence="2" id="KW-0479">Metal-binding</keyword>
<feature type="domain" description="C2H2-type" evidence="12">
    <location>
        <begin position="227"/>
        <end position="254"/>
    </location>
</feature>
<feature type="compositionally biased region" description="Basic residues" evidence="11">
    <location>
        <begin position="1"/>
        <end position="28"/>
    </location>
</feature>
<dbReference type="GO" id="GO:0000978">
    <property type="term" value="F:RNA polymerase II cis-regulatory region sequence-specific DNA binding"/>
    <property type="evidence" value="ECO:0007669"/>
    <property type="project" value="TreeGrafter"/>
</dbReference>
<feature type="region of interest" description="Disordered" evidence="11">
    <location>
        <begin position="1"/>
        <end position="45"/>
    </location>
</feature>
<evidence type="ECO:0000256" key="5">
    <source>
        <dbReference type="ARBA" id="ARBA00022833"/>
    </source>
</evidence>
<evidence type="ECO:0000256" key="4">
    <source>
        <dbReference type="ARBA" id="ARBA00022771"/>
    </source>
</evidence>